<keyword evidence="3" id="KW-1185">Reference proteome</keyword>
<sequence>MPAIQHCSRVNTIELKVEMERRLGTQKVEKYFNLLTRFVLKPVIILPTNVGSRIWFCVHEVLKKGPPEWENKELENYIPKDVYKGNASGPTKKAVKKVIERAEKNAQRAPDVPRSLSPPPATDARRKSELISKECWRKFLECDGFLGRRNPGSSRRTQGENFPLFEKVLTATDAGKSRWLVLPRNCAEVNSSTVLVIVMIREEPSVTPNT</sequence>
<name>A0A2U1QIZ8_ARTAN</name>
<dbReference type="Proteomes" id="UP000245207">
    <property type="component" value="Unassembled WGS sequence"/>
</dbReference>
<accession>A0A2U1QIZ8</accession>
<evidence type="ECO:0000256" key="1">
    <source>
        <dbReference type="SAM" id="MobiDB-lite"/>
    </source>
</evidence>
<dbReference type="PANTHER" id="PTHR47162:SF8">
    <property type="entry name" value="METHYL-CPG-BINDING DOMAIN-CONTAINING PROTEIN 9"/>
    <property type="match status" value="1"/>
</dbReference>
<feature type="region of interest" description="Disordered" evidence="1">
    <location>
        <begin position="103"/>
        <end position="128"/>
    </location>
</feature>
<evidence type="ECO:0000313" key="3">
    <source>
        <dbReference type="Proteomes" id="UP000245207"/>
    </source>
</evidence>
<comment type="caution">
    <text evidence="2">The sequence shown here is derived from an EMBL/GenBank/DDBJ whole genome shotgun (WGS) entry which is preliminary data.</text>
</comment>
<reference evidence="2 3" key="1">
    <citation type="journal article" date="2018" name="Mol. Plant">
        <title>The genome of Artemisia annua provides insight into the evolution of Asteraceae family and artemisinin biosynthesis.</title>
        <authorList>
            <person name="Shen Q."/>
            <person name="Zhang L."/>
            <person name="Liao Z."/>
            <person name="Wang S."/>
            <person name="Yan T."/>
            <person name="Shi P."/>
            <person name="Liu M."/>
            <person name="Fu X."/>
            <person name="Pan Q."/>
            <person name="Wang Y."/>
            <person name="Lv Z."/>
            <person name="Lu X."/>
            <person name="Zhang F."/>
            <person name="Jiang W."/>
            <person name="Ma Y."/>
            <person name="Chen M."/>
            <person name="Hao X."/>
            <person name="Li L."/>
            <person name="Tang Y."/>
            <person name="Lv G."/>
            <person name="Zhou Y."/>
            <person name="Sun X."/>
            <person name="Brodelius P.E."/>
            <person name="Rose J.K.C."/>
            <person name="Tang K."/>
        </authorList>
    </citation>
    <scope>NUCLEOTIDE SEQUENCE [LARGE SCALE GENOMIC DNA]</scope>
    <source>
        <strain evidence="3">cv. Huhao1</strain>
        <tissue evidence="2">Leaf</tissue>
    </source>
</reference>
<dbReference type="OrthoDB" id="1746976at2759"/>
<proteinExistence type="predicted"/>
<dbReference type="AlphaFoldDB" id="A0A2U1QIZ8"/>
<organism evidence="2 3">
    <name type="scientific">Artemisia annua</name>
    <name type="common">Sweet wormwood</name>
    <dbReference type="NCBI Taxonomy" id="35608"/>
    <lineage>
        <taxon>Eukaryota</taxon>
        <taxon>Viridiplantae</taxon>
        <taxon>Streptophyta</taxon>
        <taxon>Embryophyta</taxon>
        <taxon>Tracheophyta</taxon>
        <taxon>Spermatophyta</taxon>
        <taxon>Magnoliopsida</taxon>
        <taxon>eudicotyledons</taxon>
        <taxon>Gunneridae</taxon>
        <taxon>Pentapetalae</taxon>
        <taxon>asterids</taxon>
        <taxon>campanulids</taxon>
        <taxon>Asterales</taxon>
        <taxon>Asteraceae</taxon>
        <taxon>Asteroideae</taxon>
        <taxon>Anthemideae</taxon>
        <taxon>Artemisiinae</taxon>
        <taxon>Artemisia</taxon>
    </lineage>
</organism>
<protein>
    <submittedName>
        <fullName evidence="2">Bromodomain</fullName>
    </submittedName>
</protein>
<dbReference type="EMBL" id="PKPP01000090">
    <property type="protein sequence ID" value="PWA98000.1"/>
    <property type="molecule type" value="Genomic_DNA"/>
</dbReference>
<dbReference type="STRING" id="35608.A0A2U1QIZ8"/>
<evidence type="ECO:0000313" key="2">
    <source>
        <dbReference type="EMBL" id="PWA98000.1"/>
    </source>
</evidence>
<gene>
    <name evidence="2" type="ORF">CTI12_AA024610</name>
</gene>
<dbReference type="PANTHER" id="PTHR47162">
    <property type="entry name" value="OS02G0192300 PROTEIN"/>
    <property type="match status" value="1"/>
</dbReference>